<dbReference type="GO" id="GO:0045087">
    <property type="term" value="P:innate immune response"/>
    <property type="evidence" value="ECO:0007669"/>
    <property type="project" value="TreeGrafter"/>
</dbReference>
<keyword evidence="2" id="KW-0812">Transmembrane</keyword>
<sequence>MAPTFYHYLPVSRTECSESMLSGWSLGWRGWLGGFLILAVVLGLSVGLIISVHSKACKDGLLAEQECHNATRLLEVRLTQTQEVLQRTQAQAATCNETLVTLSASLEMEKAQGQEWRAKEEELRGEIEELKRRLQNALEEVERLRKENEASSPEKETTSASSPSKALSTLVAPGHLLLVLSVLLT</sequence>
<protein>
    <recommendedName>
        <fullName evidence="5">Bone marrow stromal antigen 2</fullName>
    </recommendedName>
</protein>
<dbReference type="OMA" id="RDEFPEN"/>
<dbReference type="GeneID" id="115273895"/>
<organism evidence="3 4">
    <name type="scientific">Suricata suricatta</name>
    <name type="common">Meerkat</name>
    <dbReference type="NCBI Taxonomy" id="37032"/>
    <lineage>
        <taxon>Eukaryota</taxon>
        <taxon>Metazoa</taxon>
        <taxon>Chordata</taxon>
        <taxon>Craniata</taxon>
        <taxon>Vertebrata</taxon>
        <taxon>Euteleostomi</taxon>
        <taxon>Mammalia</taxon>
        <taxon>Eutheria</taxon>
        <taxon>Laurasiatheria</taxon>
        <taxon>Carnivora</taxon>
        <taxon>Feliformia</taxon>
        <taxon>Herpestidae</taxon>
        <taxon>Suricata</taxon>
    </lineage>
</organism>
<keyword evidence="2" id="KW-1133">Transmembrane helix</keyword>
<dbReference type="OrthoDB" id="9635065at2759"/>
<dbReference type="InterPro" id="IPR024886">
    <property type="entry name" value="BST2"/>
</dbReference>
<dbReference type="Proteomes" id="UP000472268">
    <property type="component" value="Chromosome 12"/>
</dbReference>
<dbReference type="AlphaFoldDB" id="A0A673TPE8"/>
<dbReference type="RefSeq" id="XP_029773052.1">
    <property type="nucleotide sequence ID" value="XM_029917192.1"/>
</dbReference>
<evidence type="ECO:0000313" key="4">
    <source>
        <dbReference type="Proteomes" id="UP000472268"/>
    </source>
</evidence>
<accession>A0A673TPE8</accession>
<feature type="compositionally biased region" description="Basic and acidic residues" evidence="1">
    <location>
        <begin position="144"/>
        <end position="157"/>
    </location>
</feature>
<keyword evidence="2" id="KW-0472">Membrane</keyword>
<dbReference type="GO" id="GO:0008191">
    <property type="term" value="F:metalloendopeptidase inhibitor activity"/>
    <property type="evidence" value="ECO:0007669"/>
    <property type="project" value="TreeGrafter"/>
</dbReference>
<reference evidence="3" key="3">
    <citation type="submission" date="2025-09" db="UniProtKB">
        <authorList>
            <consortium name="Ensembl"/>
        </authorList>
    </citation>
    <scope>IDENTIFICATION</scope>
</reference>
<dbReference type="CTD" id="684"/>
<keyword evidence="4" id="KW-1185">Reference proteome</keyword>
<dbReference type="Pfam" id="PF16716">
    <property type="entry name" value="BST2"/>
    <property type="match status" value="1"/>
</dbReference>
<dbReference type="GO" id="GO:0009986">
    <property type="term" value="C:cell surface"/>
    <property type="evidence" value="ECO:0007669"/>
    <property type="project" value="TreeGrafter"/>
</dbReference>
<dbReference type="GO" id="GO:0051607">
    <property type="term" value="P:defense response to virus"/>
    <property type="evidence" value="ECO:0007669"/>
    <property type="project" value="InterPro"/>
</dbReference>
<reference evidence="3" key="2">
    <citation type="submission" date="2025-08" db="UniProtKB">
        <authorList>
            <consortium name="Ensembl"/>
        </authorList>
    </citation>
    <scope>IDENTIFICATION</scope>
</reference>
<dbReference type="Ensembl" id="ENSSSUT00005017377.1">
    <property type="protein sequence ID" value="ENSSSUP00005015227.1"/>
    <property type="gene ID" value="ENSSSUG00005009864.1"/>
</dbReference>
<feature type="transmembrane region" description="Helical" evidence="2">
    <location>
        <begin position="30"/>
        <end position="52"/>
    </location>
</feature>
<evidence type="ECO:0000313" key="3">
    <source>
        <dbReference type="Ensembl" id="ENSSSUP00005015227.1"/>
    </source>
</evidence>
<gene>
    <name evidence="3" type="primary">BST2</name>
</gene>
<dbReference type="PANTHER" id="PTHR15190:SF1">
    <property type="entry name" value="BONE MARROW STROMAL ANTIGEN 2"/>
    <property type="match status" value="1"/>
</dbReference>
<dbReference type="GO" id="GO:0005794">
    <property type="term" value="C:Golgi apparatus"/>
    <property type="evidence" value="ECO:0007669"/>
    <property type="project" value="TreeGrafter"/>
</dbReference>
<reference evidence="3 4" key="1">
    <citation type="submission" date="2019-05" db="EMBL/GenBank/DDBJ databases">
        <title>A Chromosome-scale Meerkat (S. suricatta) Genome Assembly.</title>
        <authorList>
            <person name="Dudchenko O."/>
            <person name="Lieberman Aiden E."/>
            <person name="Tung J."/>
            <person name="Barreiro L.B."/>
            <person name="Clutton-Brock T.H."/>
        </authorList>
    </citation>
    <scope>NUCLEOTIDE SEQUENCE [LARGE SCALE GENOMIC DNA]</scope>
</reference>
<feature type="region of interest" description="Disordered" evidence="1">
    <location>
        <begin position="144"/>
        <end position="166"/>
    </location>
</feature>
<proteinExistence type="predicted"/>
<evidence type="ECO:0008006" key="5">
    <source>
        <dbReference type="Google" id="ProtNLM"/>
    </source>
</evidence>
<name>A0A673TPE8_SURSU</name>
<evidence type="ECO:0000256" key="1">
    <source>
        <dbReference type="SAM" id="MobiDB-lite"/>
    </source>
</evidence>
<dbReference type="Gene3D" id="1.20.5.1700">
    <property type="match status" value="1"/>
</dbReference>
<evidence type="ECO:0000256" key="2">
    <source>
        <dbReference type="SAM" id="Phobius"/>
    </source>
</evidence>
<dbReference type="PANTHER" id="PTHR15190">
    <property type="entry name" value="BONE MARROW STROMAL ANTIGEN 2"/>
    <property type="match status" value="1"/>
</dbReference>